<feature type="domain" description="Prospero" evidence="8">
    <location>
        <begin position="1"/>
        <end position="108"/>
    </location>
</feature>
<keyword evidence="4 9" id="KW-0371">Homeobox</keyword>
<keyword evidence="6" id="KW-0539">Nucleus</keyword>
<dbReference type="Gene3D" id="1.10.10.500">
    <property type="entry name" value="Homeo-prospero domain"/>
    <property type="match status" value="1"/>
</dbReference>
<feature type="region of interest" description="Disordered" evidence="7">
    <location>
        <begin position="211"/>
        <end position="232"/>
    </location>
</feature>
<dbReference type="PANTHER" id="PTHR12198:SF0">
    <property type="entry name" value="HOMEOBOX PROTEIN PROSPERO"/>
    <property type="match status" value="1"/>
</dbReference>
<dbReference type="EMBL" id="LNIX01000002">
    <property type="protein sequence ID" value="OXA60943.1"/>
    <property type="molecule type" value="Genomic_DNA"/>
</dbReference>
<organism evidence="9 10">
    <name type="scientific">Folsomia candida</name>
    <name type="common">Springtail</name>
    <dbReference type="NCBI Taxonomy" id="158441"/>
    <lineage>
        <taxon>Eukaryota</taxon>
        <taxon>Metazoa</taxon>
        <taxon>Ecdysozoa</taxon>
        <taxon>Arthropoda</taxon>
        <taxon>Hexapoda</taxon>
        <taxon>Collembola</taxon>
        <taxon>Entomobryomorpha</taxon>
        <taxon>Isotomoidea</taxon>
        <taxon>Isotomidae</taxon>
        <taxon>Proisotominae</taxon>
        <taxon>Folsomia</taxon>
    </lineage>
</organism>
<comment type="caution">
    <text evidence="9">The sequence shown here is derived from an EMBL/GenBank/DDBJ whole genome shotgun (WGS) entry which is preliminary data.</text>
</comment>
<protein>
    <submittedName>
        <fullName evidence="9">Homeobox protein prospero</fullName>
    </submittedName>
</protein>
<feature type="compositionally biased region" description="Low complexity" evidence="7">
    <location>
        <begin position="219"/>
        <end position="229"/>
    </location>
</feature>
<keyword evidence="3 9" id="KW-0238">DNA-binding</keyword>
<dbReference type="GO" id="GO:0000978">
    <property type="term" value="F:RNA polymerase II cis-regulatory region sequence-specific DNA binding"/>
    <property type="evidence" value="ECO:0007669"/>
    <property type="project" value="TreeGrafter"/>
</dbReference>
<dbReference type="InterPro" id="IPR039350">
    <property type="entry name" value="Prospero_homeodomain"/>
</dbReference>
<dbReference type="SUPFAM" id="SSF46689">
    <property type="entry name" value="Homeodomain-like"/>
    <property type="match status" value="1"/>
</dbReference>
<dbReference type="GO" id="GO:0000981">
    <property type="term" value="F:DNA-binding transcription factor activity, RNA polymerase II-specific"/>
    <property type="evidence" value="ECO:0007669"/>
    <property type="project" value="TreeGrafter"/>
</dbReference>
<dbReference type="PANTHER" id="PTHR12198">
    <property type="entry name" value="HOMEOBOX PROTEIN PROSPERO/PROX-1/CEH-26"/>
    <property type="match status" value="1"/>
</dbReference>
<dbReference type="GO" id="GO:0007399">
    <property type="term" value="P:nervous system development"/>
    <property type="evidence" value="ECO:0007669"/>
    <property type="project" value="UniProtKB-ARBA"/>
</dbReference>
<evidence type="ECO:0000256" key="3">
    <source>
        <dbReference type="ARBA" id="ARBA00023125"/>
    </source>
</evidence>
<sequence>MTKVALVNNYGAQSTLSEGIKNAEELHVTVDNELYRVLNLHYNRNNHIEVPSNFRYVVEQTLREFFKAIQQGKDQEQSWKKAIYKIIARMDDPVPSGVNISSDQTPSPPPSGTPLSSFPYPLLLHHPHPRLGSPLGFPPPSLPPSFLTPTGCHSHPGGGSIHFGPRIRPLFPFMKFDLCPPIHPPPPLGGSRMVGIGSPSIMSINSQPIIRTSNDRKSSTGNSSSNFNNTAGGQCYMSPPWR</sequence>
<evidence type="ECO:0000256" key="1">
    <source>
        <dbReference type="ARBA" id="ARBA00004123"/>
    </source>
</evidence>
<evidence type="ECO:0000256" key="7">
    <source>
        <dbReference type="SAM" id="MobiDB-lite"/>
    </source>
</evidence>
<keyword evidence="2" id="KW-0805">Transcription regulation</keyword>
<dbReference type="Proteomes" id="UP000198287">
    <property type="component" value="Unassembled WGS sequence"/>
</dbReference>
<evidence type="ECO:0000256" key="5">
    <source>
        <dbReference type="ARBA" id="ARBA00023163"/>
    </source>
</evidence>
<dbReference type="OrthoDB" id="10038576at2759"/>
<dbReference type="Pfam" id="PF05044">
    <property type="entry name" value="HPD"/>
    <property type="match status" value="1"/>
</dbReference>
<proteinExistence type="predicted"/>
<evidence type="ECO:0000313" key="10">
    <source>
        <dbReference type="Proteomes" id="UP000198287"/>
    </source>
</evidence>
<evidence type="ECO:0000256" key="4">
    <source>
        <dbReference type="ARBA" id="ARBA00023155"/>
    </source>
</evidence>
<accession>A0A226ETK6</accession>
<keyword evidence="5" id="KW-0804">Transcription</keyword>
<reference evidence="9 10" key="1">
    <citation type="submission" date="2015-12" db="EMBL/GenBank/DDBJ databases">
        <title>The genome of Folsomia candida.</title>
        <authorList>
            <person name="Faddeeva A."/>
            <person name="Derks M.F."/>
            <person name="Anvar Y."/>
            <person name="Smit S."/>
            <person name="Van Straalen N."/>
            <person name="Roelofs D."/>
        </authorList>
    </citation>
    <scope>NUCLEOTIDE SEQUENCE [LARGE SCALE GENOMIC DNA]</scope>
    <source>
        <strain evidence="9 10">VU population</strain>
        <tissue evidence="9">Whole body</tissue>
    </source>
</reference>
<dbReference type="InterPro" id="IPR037131">
    <property type="entry name" value="Homeo_prospero_dom_sf"/>
</dbReference>
<dbReference type="InterPro" id="IPR023082">
    <property type="entry name" value="Homeo_prospero_dom"/>
</dbReference>
<dbReference type="GO" id="GO:0005634">
    <property type="term" value="C:nucleus"/>
    <property type="evidence" value="ECO:0007669"/>
    <property type="project" value="UniProtKB-SubCell"/>
</dbReference>
<dbReference type="GO" id="GO:0048468">
    <property type="term" value="P:cell development"/>
    <property type="evidence" value="ECO:0007669"/>
    <property type="project" value="UniProtKB-ARBA"/>
</dbReference>
<dbReference type="AlphaFoldDB" id="A0A226ETK6"/>
<dbReference type="InterPro" id="IPR009057">
    <property type="entry name" value="Homeodomain-like_sf"/>
</dbReference>
<evidence type="ECO:0000256" key="6">
    <source>
        <dbReference type="ARBA" id="ARBA00023242"/>
    </source>
</evidence>
<name>A0A226ETK6_FOLCA</name>
<feature type="region of interest" description="Disordered" evidence="7">
    <location>
        <begin position="95"/>
        <end position="119"/>
    </location>
</feature>
<gene>
    <name evidence="9" type="ORF">Fcan01_05424</name>
</gene>
<comment type="subcellular location">
    <subcellularLocation>
        <location evidence="1">Nucleus</location>
    </subcellularLocation>
</comment>
<evidence type="ECO:0000256" key="2">
    <source>
        <dbReference type="ARBA" id="ARBA00023015"/>
    </source>
</evidence>
<dbReference type="PROSITE" id="PS51818">
    <property type="entry name" value="HOMEO_PROSPERO"/>
    <property type="match status" value="1"/>
</dbReference>
<keyword evidence="10" id="KW-1185">Reference proteome</keyword>
<evidence type="ECO:0000313" key="9">
    <source>
        <dbReference type="EMBL" id="OXA60943.1"/>
    </source>
</evidence>
<evidence type="ECO:0000259" key="8">
    <source>
        <dbReference type="PROSITE" id="PS51818"/>
    </source>
</evidence>